<dbReference type="AlphaFoldDB" id="A0A2I0JM19"/>
<proteinExistence type="predicted"/>
<dbReference type="Proteomes" id="UP000233551">
    <property type="component" value="Unassembled WGS sequence"/>
</dbReference>
<protein>
    <submittedName>
        <fullName evidence="2">Uncharacterized protein</fullName>
    </submittedName>
</protein>
<feature type="compositionally biased region" description="Basic and acidic residues" evidence="1">
    <location>
        <begin position="1"/>
        <end position="11"/>
    </location>
</feature>
<comment type="caution">
    <text evidence="2">The sequence shown here is derived from an EMBL/GenBank/DDBJ whole genome shotgun (WGS) entry which is preliminary data.</text>
</comment>
<sequence length="143" mass="16286">MKDRNLEKGEKGIATPKVRLTTSPYSGHKLWSGGGTVLQQEEEDAAADEDISAQVAPIVELEKVAVTPAKKTNLDPILDLQISSLTPLPTHPRSSETRERGERDERKREIRYCFGHVKKELTYSEPSWRRWRDVPSRNICKTF</sequence>
<keyword evidence="3" id="KW-1185">Reference proteome</keyword>
<dbReference type="EMBL" id="PGOL01001512">
    <property type="protein sequence ID" value="PKI57342.1"/>
    <property type="molecule type" value="Genomic_DNA"/>
</dbReference>
<evidence type="ECO:0000256" key="1">
    <source>
        <dbReference type="SAM" id="MobiDB-lite"/>
    </source>
</evidence>
<gene>
    <name evidence="2" type="ORF">CRG98_022287</name>
</gene>
<accession>A0A2I0JM19</accession>
<feature type="compositionally biased region" description="Basic and acidic residues" evidence="1">
    <location>
        <begin position="93"/>
        <end position="106"/>
    </location>
</feature>
<evidence type="ECO:0000313" key="2">
    <source>
        <dbReference type="EMBL" id="PKI57342.1"/>
    </source>
</evidence>
<organism evidence="2 3">
    <name type="scientific">Punica granatum</name>
    <name type="common">Pomegranate</name>
    <dbReference type="NCBI Taxonomy" id="22663"/>
    <lineage>
        <taxon>Eukaryota</taxon>
        <taxon>Viridiplantae</taxon>
        <taxon>Streptophyta</taxon>
        <taxon>Embryophyta</taxon>
        <taxon>Tracheophyta</taxon>
        <taxon>Spermatophyta</taxon>
        <taxon>Magnoliopsida</taxon>
        <taxon>eudicotyledons</taxon>
        <taxon>Gunneridae</taxon>
        <taxon>Pentapetalae</taxon>
        <taxon>rosids</taxon>
        <taxon>malvids</taxon>
        <taxon>Myrtales</taxon>
        <taxon>Lythraceae</taxon>
        <taxon>Punica</taxon>
    </lineage>
</organism>
<feature type="region of interest" description="Disordered" evidence="1">
    <location>
        <begin position="1"/>
        <end position="26"/>
    </location>
</feature>
<reference evidence="2 3" key="1">
    <citation type="submission" date="2017-11" db="EMBL/GenBank/DDBJ databases">
        <title>De-novo sequencing of pomegranate (Punica granatum L.) genome.</title>
        <authorList>
            <person name="Akparov Z."/>
            <person name="Amiraslanov A."/>
            <person name="Hajiyeva S."/>
            <person name="Abbasov M."/>
            <person name="Kaur K."/>
            <person name="Hamwieh A."/>
            <person name="Solovyev V."/>
            <person name="Salamov A."/>
            <person name="Braich B."/>
            <person name="Kosarev P."/>
            <person name="Mahmoud A."/>
            <person name="Hajiyev E."/>
            <person name="Babayeva S."/>
            <person name="Izzatullayeva V."/>
            <person name="Mammadov A."/>
            <person name="Mammadov A."/>
            <person name="Sharifova S."/>
            <person name="Ojaghi J."/>
            <person name="Eynullazada K."/>
            <person name="Bayramov B."/>
            <person name="Abdulazimova A."/>
            <person name="Shahmuradov I."/>
        </authorList>
    </citation>
    <scope>NUCLEOTIDE SEQUENCE [LARGE SCALE GENOMIC DNA]</scope>
    <source>
        <strain evidence="3">cv. AG2017</strain>
        <tissue evidence="2">Leaf</tissue>
    </source>
</reference>
<feature type="region of interest" description="Disordered" evidence="1">
    <location>
        <begin position="83"/>
        <end position="106"/>
    </location>
</feature>
<name>A0A2I0JM19_PUNGR</name>
<evidence type="ECO:0000313" key="3">
    <source>
        <dbReference type="Proteomes" id="UP000233551"/>
    </source>
</evidence>